<keyword evidence="3" id="KW-0479">Metal-binding</keyword>
<proteinExistence type="predicted"/>
<dbReference type="Gene3D" id="3.40.50.200">
    <property type="entry name" value="Peptidase S8/S53 domain"/>
    <property type="match status" value="1"/>
</dbReference>
<evidence type="ECO:0000256" key="1">
    <source>
        <dbReference type="ARBA" id="ARBA00001913"/>
    </source>
</evidence>
<dbReference type="Pfam" id="PF09286">
    <property type="entry name" value="Pro-kuma_activ"/>
    <property type="match status" value="1"/>
</dbReference>
<feature type="region of interest" description="Disordered" evidence="8">
    <location>
        <begin position="362"/>
        <end position="411"/>
    </location>
</feature>
<keyword evidence="11" id="KW-1185">Reference proteome</keyword>
<feature type="domain" description="Peptidase S53" evidence="9">
    <location>
        <begin position="163"/>
        <end position="511"/>
    </location>
</feature>
<evidence type="ECO:0000256" key="7">
    <source>
        <dbReference type="ARBA" id="ARBA00023145"/>
    </source>
</evidence>
<dbReference type="GO" id="GO:0046872">
    <property type="term" value="F:metal ion binding"/>
    <property type="evidence" value="ECO:0007669"/>
    <property type="project" value="UniProtKB-KW"/>
</dbReference>
<dbReference type="InterPro" id="IPR000209">
    <property type="entry name" value="Peptidase_S8/S53_dom"/>
</dbReference>
<keyword evidence="5" id="KW-0720">Serine protease</keyword>
<dbReference type="InterPro" id="IPR050819">
    <property type="entry name" value="Tripeptidyl-peptidase_I"/>
</dbReference>
<dbReference type="SMART" id="SM00944">
    <property type="entry name" value="Pro-kuma_activ"/>
    <property type="match status" value="1"/>
</dbReference>
<dbReference type="PANTHER" id="PTHR14218:SF15">
    <property type="entry name" value="TRIPEPTIDYL-PEPTIDASE 1"/>
    <property type="match status" value="1"/>
</dbReference>
<evidence type="ECO:0000256" key="8">
    <source>
        <dbReference type="SAM" id="MobiDB-lite"/>
    </source>
</evidence>
<accession>A0A516PZ27</accession>
<evidence type="ECO:0000313" key="10">
    <source>
        <dbReference type="EMBL" id="QDP96402.1"/>
    </source>
</evidence>
<evidence type="ECO:0000256" key="6">
    <source>
        <dbReference type="ARBA" id="ARBA00022837"/>
    </source>
</evidence>
<evidence type="ECO:0000256" key="5">
    <source>
        <dbReference type="ARBA" id="ARBA00022825"/>
    </source>
</evidence>
<organism evidence="10 11">
    <name type="scientific">Microlunatus elymi</name>
    <dbReference type="NCBI Taxonomy" id="2596828"/>
    <lineage>
        <taxon>Bacteria</taxon>
        <taxon>Bacillati</taxon>
        <taxon>Actinomycetota</taxon>
        <taxon>Actinomycetes</taxon>
        <taxon>Propionibacteriales</taxon>
        <taxon>Propionibacteriaceae</taxon>
        <taxon>Microlunatus</taxon>
    </lineage>
</organism>
<evidence type="ECO:0000256" key="2">
    <source>
        <dbReference type="ARBA" id="ARBA00022670"/>
    </source>
</evidence>
<evidence type="ECO:0000256" key="3">
    <source>
        <dbReference type="ARBA" id="ARBA00022723"/>
    </source>
</evidence>
<dbReference type="InterPro" id="IPR030400">
    <property type="entry name" value="Sedolisin_dom"/>
</dbReference>
<dbReference type="CDD" id="cd04056">
    <property type="entry name" value="Peptidases_S53"/>
    <property type="match status" value="1"/>
</dbReference>
<reference evidence="10 11" key="1">
    <citation type="submission" date="2019-07" db="EMBL/GenBank/DDBJ databases">
        <title>Microlunatus dokdonensis sp. nov. isolated from the rhizospheric soil of the wild plant Elymus tsukushiensis.</title>
        <authorList>
            <person name="Ghim S.-Y."/>
            <person name="Hwang Y.-J."/>
            <person name="Son J.-S."/>
            <person name="Shin J.-H."/>
        </authorList>
    </citation>
    <scope>NUCLEOTIDE SEQUENCE [LARGE SCALE GENOMIC DNA]</scope>
    <source>
        <strain evidence="10 11">KUDC0627</strain>
    </source>
</reference>
<evidence type="ECO:0000259" key="9">
    <source>
        <dbReference type="PROSITE" id="PS51695"/>
    </source>
</evidence>
<dbReference type="Pfam" id="PF00082">
    <property type="entry name" value="Peptidase_S8"/>
    <property type="match status" value="1"/>
</dbReference>
<evidence type="ECO:0000313" key="11">
    <source>
        <dbReference type="Proteomes" id="UP000319263"/>
    </source>
</evidence>
<gene>
    <name evidence="10" type="ORF">FOE78_11255</name>
</gene>
<dbReference type="CDD" id="cd11377">
    <property type="entry name" value="Pro-peptidase_S53"/>
    <property type="match status" value="1"/>
</dbReference>
<dbReference type="GO" id="GO:0008240">
    <property type="term" value="F:tripeptidyl-peptidase activity"/>
    <property type="evidence" value="ECO:0007669"/>
    <property type="project" value="TreeGrafter"/>
</dbReference>
<protein>
    <submittedName>
        <fullName evidence="10">S8/S53 family peptidase</fullName>
    </submittedName>
</protein>
<evidence type="ECO:0000256" key="4">
    <source>
        <dbReference type="ARBA" id="ARBA00022801"/>
    </source>
</evidence>
<dbReference type="EMBL" id="CP041692">
    <property type="protein sequence ID" value="QDP96402.1"/>
    <property type="molecule type" value="Genomic_DNA"/>
</dbReference>
<dbReference type="Proteomes" id="UP000319263">
    <property type="component" value="Chromosome"/>
</dbReference>
<comment type="cofactor">
    <cofactor evidence="1">
        <name>Ca(2+)</name>
        <dbReference type="ChEBI" id="CHEBI:29108"/>
    </cofactor>
</comment>
<dbReference type="SUPFAM" id="SSF52743">
    <property type="entry name" value="Subtilisin-like"/>
    <property type="match status" value="1"/>
</dbReference>
<dbReference type="AlphaFoldDB" id="A0A516PZ27"/>
<dbReference type="RefSeq" id="WP_143986368.1">
    <property type="nucleotide sequence ID" value="NZ_CP041692.1"/>
</dbReference>
<dbReference type="GO" id="GO:0006508">
    <property type="term" value="P:proteolysis"/>
    <property type="evidence" value="ECO:0007669"/>
    <property type="project" value="UniProtKB-KW"/>
</dbReference>
<keyword evidence="6" id="KW-0106">Calcium</keyword>
<name>A0A516PZ27_9ACTN</name>
<dbReference type="InterPro" id="IPR015366">
    <property type="entry name" value="S53_propep"/>
</dbReference>
<keyword evidence="7" id="KW-0865">Zymogen</keyword>
<keyword evidence="2" id="KW-0645">Protease</keyword>
<dbReference type="InterPro" id="IPR036852">
    <property type="entry name" value="Peptidase_S8/S53_dom_sf"/>
</dbReference>
<dbReference type="PANTHER" id="PTHR14218">
    <property type="entry name" value="PROTEASE S8 TRIPEPTIDYL PEPTIDASE I CLN2"/>
    <property type="match status" value="1"/>
</dbReference>
<keyword evidence="4" id="KW-0378">Hydrolase</keyword>
<dbReference type="GO" id="GO:0004252">
    <property type="term" value="F:serine-type endopeptidase activity"/>
    <property type="evidence" value="ECO:0007669"/>
    <property type="project" value="InterPro"/>
</dbReference>
<dbReference type="SUPFAM" id="SSF54897">
    <property type="entry name" value="Protease propeptides/inhibitors"/>
    <property type="match status" value="1"/>
</dbReference>
<dbReference type="KEGG" id="mik:FOE78_11255"/>
<feature type="compositionally biased region" description="Gly residues" evidence="8">
    <location>
        <begin position="366"/>
        <end position="376"/>
    </location>
</feature>
<sequence>MAAQRQFLAGSARPPVTGAQLVGPAPEQDVVEATLVFRRRAEPESVTDVLTRDELAERYGAHPDDLAVARRLLTDAGLAVLEEDPASRRIRVQGSVAAMNAMFGVSLQSYRLPDAVGGGRVRHHADDLSLPDELSGIVTAVLGLDDRPQARPHSRRAAAGAVSYTPIQVGEAYQFPADTDGTGQTLALIELGGGFSEADLATYFGGLGVPSPTVTAESVDGAQNSPGNANDDGEVMLDIEIAGALAPAAKIPVYFAPNTDAGFLDAISQAAHAAPAPTVISISWGQSEDQWSAQSRTAMDDALNDAALLGVTVTVAAGDDGSADRQDDGAAHVDFPASSPHALGCGGTTLHATGSTVDSETTWNGGANGGATGGGVSDVFPTPSWQGEVGVPDRSGSSNSGRGVPDVAGNADPQTGYQVLVDGKQAVYGGTSAVAPLWAALLCRLAQSAGRPFGLLQPSLYAKATSGTTPPGFRDITTGDNGAYQAGPGWDPCTGLGVPVGSQLLSVLHTD</sequence>
<dbReference type="OrthoDB" id="3800183at2"/>
<dbReference type="PROSITE" id="PS51695">
    <property type="entry name" value="SEDOLISIN"/>
    <property type="match status" value="1"/>
</dbReference>